<name>A0A5M9JLG6_MONFR</name>
<dbReference type="InterPro" id="IPR036361">
    <property type="entry name" value="SAP_dom_sf"/>
</dbReference>
<comment type="caution">
    <text evidence="3">The sequence shown here is derived from an EMBL/GenBank/DDBJ whole genome shotgun (WGS) entry which is preliminary data.</text>
</comment>
<proteinExistence type="predicted"/>
<dbReference type="PROSITE" id="PS50800">
    <property type="entry name" value="SAP"/>
    <property type="match status" value="1"/>
</dbReference>
<evidence type="ECO:0000256" key="1">
    <source>
        <dbReference type="SAM" id="MobiDB-lite"/>
    </source>
</evidence>
<reference evidence="3 4" key="1">
    <citation type="submission" date="2019-06" db="EMBL/GenBank/DDBJ databases">
        <title>Genome Sequence of the Brown Rot Fungal Pathogen Monilinia fructicola.</title>
        <authorList>
            <person name="De Miccolis Angelini R.M."/>
            <person name="Landi L."/>
            <person name="Abate D."/>
            <person name="Pollastro S."/>
            <person name="Romanazzi G."/>
            <person name="Faretra F."/>
        </authorList>
    </citation>
    <scope>NUCLEOTIDE SEQUENCE [LARGE SCALE GENOMIC DNA]</scope>
    <source>
        <strain evidence="3 4">Mfrc123</strain>
    </source>
</reference>
<dbReference type="Pfam" id="PF02037">
    <property type="entry name" value="SAP"/>
    <property type="match status" value="1"/>
</dbReference>
<evidence type="ECO:0000259" key="2">
    <source>
        <dbReference type="PROSITE" id="PS50800"/>
    </source>
</evidence>
<dbReference type="OrthoDB" id="3548061at2759"/>
<dbReference type="Proteomes" id="UP000322873">
    <property type="component" value="Unassembled WGS sequence"/>
</dbReference>
<dbReference type="AlphaFoldDB" id="A0A5M9JLG6"/>
<dbReference type="SUPFAM" id="SSF68906">
    <property type="entry name" value="SAP domain"/>
    <property type="match status" value="1"/>
</dbReference>
<protein>
    <recommendedName>
        <fullName evidence="2">SAP domain-containing protein</fullName>
    </recommendedName>
</protein>
<dbReference type="SMART" id="SM00513">
    <property type="entry name" value="SAP"/>
    <property type="match status" value="1"/>
</dbReference>
<feature type="region of interest" description="Disordered" evidence="1">
    <location>
        <begin position="103"/>
        <end position="197"/>
    </location>
</feature>
<dbReference type="InterPro" id="IPR003034">
    <property type="entry name" value="SAP_dom"/>
</dbReference>
<keyword evidence="4" id="KW-1185">Reference proteome</keyword>
<gene>
    <name evidence="3" type="ORF">EYC84_007603</name>
</gene>
<accession>A0A5M9JLG6</accession>
<dbReference type="VEuPathDB" id="FungiDB:MFRU_012g01320"/>
<feature type="domain" description="SAP" evidence="2">
    <location>
        <begin position="4"/>
        <end position="38"/>
    </location>
</feature>
<feature type="region of interest" description="Disordered" evidence="1">
    <location>
        <begin position="621"/>
        <end position="671"/>
    </location>
</feature>
<feature type="compositionally biased region" description="Acidic residues" evidence="1">
    <location>
        <begin position="135"/>
        <end position="146"/>
    </location>
</feature>
<feature type="compositionally biased region" description="Low complexity" evidence="1">
    <location>
        <begin position="640"/>
        <end position="671"/>
    </location>
</feature>
<dbReference type="Gene3D" id="1.10.720.30">
    <property type="entry name" value="SAP domain"/>
    <property type="match status" value="1"/>
</dbReference>
<evidence type="ECO:0000313" key="4">
    <source>
        <dbReference type="Proteomes" id="UP000322873"/>
    </source>
</evidence>
<sequence length="686" mass="78646">MIDYAKFRVRELKELLKARQLPVDGLKATLVERITQSDAHRIFIEEEITRRVSLETASSAPLSQTQNFIGTTNHRTLHHAMDTLKSIPGFVPTTAGHMILGQKNSSQNQNSQPTFARYNPPQFTPNNRIDAVQFNEDDFSDDDNIDLDTNYALPMSQSSSQPQSQPSTYRQHHMLPPTQPYGMMRPPPVGLHAPGDEKRTLKSEKIASENGVSSSRATPRSFTAASSASATIQSEHINQFQTFLANAPYLWYYQMEQMYFTSSQNSQNNTEKLAHRQWLAKLGIDVLPFCIAQVDQLQRDQVEVHWALKSAEARREIEMKAVRLKHPYCSVDEVPLRLAPLALRTPMPIKLIGLLPLSFSQLEQTYFKIPERKMSAYHDLIAKRLSWLKELGLDDPQYLPLSRNPLEEQALNNLYDEKSRVERRAIEAKAIYMNAMLNPPDMSWETFENTYEIYPASTFTVFTAWINKRREWLERLGLNISPFCYTALELAEGNVQCMEVAWGAMTDVTRNKILETAQVIKENGNPVLNYWSSLEENYGFAKEEENVHKSHPASYVKKRESWIIAIGLDVYPFKNPKATPASFQAAWSKLSIDERKSIVQKAKYEKERYVRDMARKDLEKAGNNYKHAVSEAKKKSYRPSTKSSSGNKVSKSSSYRSNRYGYSGYTSRSNSSPYYAYARYGRYGRY</sequence>
<dbReference type="EMBL" id="VICG01000009">
    <property type="protein sequence ID" value="KAA8568586.1"/>
    <property type="molecule type" value="Genomic_DNA"/>
</dbReference>
<organism evidence="3 4">
    <name type="scientific">Monilinia fructicola</name>
    <name type="common">Brown rot fungus</name>
    <name type="synonym">Ciboria fructicola</name>
    <dbReference type="NCBI Taxonomy" id="38448"/>
    <lineage>
        <taxon>Eukaryota</taxon>
        <taxon>Fungi</taxon>
        <taxon>Dikarya</taxon>
        <taxon>Ascomycota</taxon>
        <taxon>Pezizomycotina</taxon>
        <taxon>Leotiomycetes</taxon>
        <taxon>Helotiales</taxon>
        <taxon>Sclerotiniaceae</taxon>
        <taxon>Monilinia</taxon>
    </lineage>
</organism>
<evidence type="ECO:0000313" key="3">
    <source>
        <dbReference type="EMBL" id="KAA8568586.1"/>
    </source>
</evidence>
<feature type="compositionally biased region" description="Low complexity" evidence="1">
    <location>
        <begin position="156"/>
        <end position="167"/>
    </location>
</feature>